<dbReference type="EMBL" id="JBBMFK010000012">
    <property type="protein sequence ID" value="MEQ2443487.1"/>
    <property type="molecule type" value="Genomic_DNA"/>
</dbReference>
<comment type="caution">
    <text evidence="1">The sequence shown here is derived from an EMBL/GenBank/DDBJ whole genome shotgun (WGS) entry which is preliminary data.</text>
</comment>
<organism evidence="1 2">
    <name type="scientific">Pseudoflavonifractor intestinihominis</name>
    <dbReference type="NCBI Taxonomy" id="3133171"/>
    <lineage>
        <taxon>Bacteria</taxon>
        <taxon>Bacillati</taxon>
        <taxon>Bacillota</taxon>
        <taxon>Clostridia</taxon>
        <taxon>Eubacteriales</taxon>
        <taxon>Oscillospiraceae</taxon>
        <taxon>Pseudoflavonifractor</taxon>
    </lineage>
</organism>
<dbReference type="Proteomes" id="UP001464378">
    <property type="component" value="Unassembled WGS sequence"/>
</dbReference>
<evidence type="ECO:0000313" key="1">
    <source>
        <dbReference type="EMBL" id="MEQ2443487.1"/>
    </source>
</evidence>
<gene>
    <name evidence="1" type="ORF">WMO64_08380</name>
</gene>
<dbReference type="RefSeq" id="WP_349231685.1">
    <property type="nucleotide sequence ID" value="NZ_JBBMFK010000012.1"/>
</dbReference>
<keyword evidence="2" id="KW-1185">Reference proteome</keyword>
<reference evidence="1 2" key="1">
    <citation type="submission" date="2024-03" db="EMBL/GenBank/DDBJ databases">
        <title>Human intestinal bacterial collection.</title>
        <authorList>
            <person name="Pauvert C."/>
            <person name="Hitch T.C.A."/>
            <person name="Clavel T."/>
        </authorList>
    </citation>
    <scope>NUCLEOTIDE SEQUENCE [LARGE SCALE GENOMIC DNA]</scope>
    <source>
        <strain evidence="1 2">CLA-AP-H29</strain>
    </source>
</reference>
<accession>A0ABV1E843</accession>
<name>A0ABV1E843_9FIRM</name>
<proteinExistence type="predicted"/>
<sequence length="507" mass="54596">MDEEYMQTSDFPSDLNLEGMSEREAQVIKAALSRFMKSYQEKPEEVDDETWLTQRFQEELPNLTPEQAQALSRETLEEIHQYDKNLTSLKEAKAKGKTTEEWFAENSTEAASGLSTHAFGQQITELDTALSQANTQMARVITTQSGTVNQQWNLDGFLAEQHHVNSFNLAAQASSSPFRAEVCVPGPGQTYGKNSFDVVIRDQSGHIVHQYQCKYGANAEATIQMIRRGNYNNQTLLVPPEQVEQVQAAFPGKTVVAQIGGTDKVGVHSEALTKAEAKELQFKAQKYEQIPQVNWGSFDTKMLAKYMGKQAAVAGVQGAAIATGFHLVGKLISQEPMDSQEVVSTALETGVDSGVKAAAAGAIKVASEKNLIGVIPPGTPIRTIADIACVAVENVKILSRAAKGEITMGEALEEMKCTTTAMVFGLSLGATGATLGAAALSWVPVVGPVIGGVIGGTIGYMAGSKFGQEVYEAAKKVTNTAKKVVRAVWESAKTVARKIPLIEKLFS</sequence>
<protein>
    <submittedName>
        <fullName evidence="1">Uncharacterized protein</fullName>
    </submittedName>
</protein>
<evidence type="ECO:0000313" key="2">
    <source>
        <dbReference type="Proteomes" id="UP001464378"/>
    </source>
</evidence>